<dbReference type="Pfam" id="PF01553">
    <property type="entry name" value="Acyltransferase"/>
    <property type="match status" value="1"/>
</dbReference>
<name>A0ABQ4R375_9HYPH</name>
<keyword evidence="3" id="KW-0808">Transferase</keyword>
<keyword evidence="4" id="KW-0443">Lipid metabolism</keyword>
<keyword evidence="5" id="KW-0012">Acyltransferase</keyword>
<evidence type="ECO:0000256" key="4">
    <source>
        <dbReference type="ARBA" id="ARBA00023098"/>
    </source>
</evidence>
<evidence type="ECO:0000313" key="10">
    <source>
        <dbReference type="Proteomes" id="UP001055167"/>
    </source>
</evidence>
<evidence type="ECO:0000256" key="2">
    <source>
        <dbReference type="ARBA" id="ARBA00022516"/>
    </source>
</evidence>
<feature type="region of interest" description="Disordered" evidence="6">
    <location>
        <begin position="294"/>
        <end position="325"/>
    </location>
</feature>
<evidence type="ECO:0000256" key="5">
    <source>
        <dbReference type="ARBA" id="ARBA00023315"/>
    </source>
</evidence>
<dbReference type="PANTHER" id="PTHR10434">
    <property type="entry name" value="1-ACYL-SN-GLYCEROL-3-PHOSPHATE ACYLTRANSFERASE"/>
    <property type="match status" value="1"/>
</dbReference>
<keyword evidence="2" id="KW-0444">Lipid biosynthesis</keyword>
<evidence type="ECO:0000313" key="9">
    <source>
        <dbReference type="EMBL" id="GJD51319.1"/>
    </source>
</evidence>
<keyword evidence="7" id="KW-0472">Membrane</keyword>
<evidence type="ECO:0000256" key="7">
    <source>
        <dbReference type="SAM" id="Phobius"/>
    </source>
</evidence>
<keyword evidence="7" id="KW-0812">Transmembrane</keyword>
<evidence type="ECO:0000256" key="1">
    <source>
        <dbReference type="ARBA" id="ARBA00005189"/>
    </source>
</evidence>
<dbReference type="SMART" id="SM00563">
    <property type="entry name" value="PlsC"/>
    <property type="match status" value="1"/>
</dbReference>
<dbReference type="CDD" id="cd07989">
    <property type="entry name" value="LPLAT_AGPAT-like"/>
    <property type="match status" value="1"/>
</dbReference>
<evidence type="ECO:0000256" key="6">
    <source>
        <dbReference type="SAM" id="MobiDB-lite"/>
    </source>
</evidence>
<reference evidence="9" key="1">
    <citation type="journal article" date="2021" name="Front. Microbiol.">
        <title>Comprehensive Comparative Genomics and Phenotyping of Methylobacterium Species.</title>
        <authorList>
            <person name="Alessa O."/>
            <person name="Ogura Y."/>
            <person name="Fujitani Y."/>
            <person name="Takami H."/>
            <person name="Hayashi T."/>
            <person name="Sahin N."/>
            <person name="Tani A."/>
        </authorList>
    </citation>
    <scope>NUCLEOTIDE SEQUENCE</scope>
    <source>
        <strain evidence="9">KCTC 52305</strain>
    </source>
</reference>
<evidence type="ECO:0000259" key="8">
    <source>
        <dbReference type="SMART" id="SM00563"/>
    </source>
</evidence>
<reference evidence="9" key="2">
    <citation type="submission" date="2021-08" db="EMBL/GenBank/DDBJ databases">
        <authorList>
            <person name="Tani A."/>
            <person name="Ola A."/>
            <person name="Ogura Y."/>
            <person name="Katsura K."/>
            <person name="Hayashi T."/>
        </authorList>
    </citation>
    <scope>NUCLEOTIDE SEQUENCE</scope>
    <source>
        <strain evidence="9">KCTC 52305</strain>
    </source>
</reference>
<sequence length="325" mass="34912">MDGGRRIRYAALPPAAPSRRTEPEPAATIPFMTHLVAGLRLLIYALAFLLLVGPHWLSLRIGRGHVADVAPVWLHRLFVRLFNVRITVVGTPPAPGEAALVLANHISWLDIPVLGALRPLSFVAKSEIAGWPVIGTLARLQRTVFIDRARKRHTATVNTALSQRLRDGDLIVLFAEGTTGDGTRLLPFRTSLVGAARAALTEGGLDRVRLQPLCIAYPRRHGLPLTRVERPDIAWYGDMELGPHVASFLERGPVDAHVVWGEPITFAAGTDRKAATALAEAAIRRALQEAVTGRAPLQAPPRPAGAAPARDPAGAAPILIPAETA</sequence>
<proteinExistence type="predicted"/>
<organism evidence="9 10">
    <name type="scientific">Methylobacterium crusticola</name>
    <dbReference type="NCBI Taxonomy" id="1697972"/>
    <lineage>
        <taxon>Bacteria</taxon>
        <taxon>Pseudomonadati</taxon>
        <taxon>Pseudomonadota</taxon>
        <taxon>Alphaproteobacteria</taxon>
        <taxon>Hyphomicrobiales</taxon>
        <taxon>Methylobacteriaceae</taxon>
        <taxon>Methylobacterium</taxon>
    </lineage>
</organism>
<accession>A0ABQ4R375</accession>
<comment type="pathway">
    <text evidence="1">Lipid metabolism.</text>
</comment>
<keyword evidence="10" id="KW-1185">Reference proteome</keyword>
<feature type="compositionally biased region" description="Low complexity" evidence="6">
    <location>
        <begin position="304"/>
        <end position="317"/>
    </location>
</feature>
<evidence type="ECO:0000256" key="3">
    <source>
        <dbReference type="ARBA" id="ARBA00022679"/>
    </source>
</evidence>
<gene>
    <name evidence="9" type="ORF">OPKNFCMD_4073</name>
</gene>
<dbReference type="Proteomes" id="UP001055167">
    <property type="component" value="Unassembled WGS sequence"/>
</dbReference>
<keyword evidence="7" id="KW-1133">Transmembrane helix</keyword>
<dbReference type="EMBL" id="BPQH01000013">
    <property type="protein sequence ID" value="GJD51319.1"/>
    <property type="molecule type" value="Genomic_DNA"/>
</dbReference>
<dbReference type="InterPro" id="IPR002123">
    <property type="entry name" value="Plipid/glycerol_acylTrfase"/>
</dbReference>
<comment type="caution">
    <text evidence="9">The sequence shown here is derived from an EMBL/GenBank/DDBJ whole genome shotgun (WGS) entry which is preliminary data.</text>
</comment>
<dbReference type="PANTHER" id="PTHR10434:SF64">
    <property type="entry name" value="1-ACYL-SN-GLYCEROL-3-PHOSPHATE ACYLTRANSFERASE-RELATED"/>
    <property type="match status" value="1"/>
</dbReference>
<feature type="transmembrane region" description="Helical" evidence="7">
    <location>
        <begin position="31"/>
        <end position="53"/>
    </location>
</feature>
<dbReference type="SUPFAM" id="SSF69593">
    <property type="entry name" value="Glycerol-3-phosphate (1)-acyltransferase"/>
    <property type="match status" value="1"/>
</dbReference>
<feature type="domain" description="Phospholipid/glycerol acyltransferase" evidence="8">
    <location>
        <begin position="99"/>
        <end position="218"/>
    </location>
</feature>
<protein>
    <recommendedName>
        <fullName evidence="8">Phospholipid/glycerol acyltransferase domain-containing protein</fullName>
    </recommendedName>
</protein>